<dbReference type="EMBL" id="JABEVQ010000002">
    <property type="protein sequence ID" value="NWN90428.1"/>
    <property type="molecule type" value="Genomic_DNA"/>
</dbReference>
<sequence>MKPTSFLITTGSVQSRTTNISPAYSDEFCSLFLRTHNTHYIQHLCDEEGFTVFIGERTKESLLNNGINSPGQGTLIQYKKASGKLVIHTDRLGTAVLYYTRNQSDSIEISNRLDNLTLAGKSPNWPSVQQYLNTGYTIRSSTFFHGVEQTLPNEKLTASSTDSFQIKRSQANSNPALSMERPNDEQLIDKLGKRLSAVLDGLPSSVLMMSAGWDSRTLLMNGPENYRTAYTHGDLSSREITISRGLTGTLRMDHLFTDLRNLELSNGHLELMLDELGFCVFPVWHIAGQRAQEIYDAPLSSGVLGELMGGHYGLLSMGDRLQKALASLSVLNGKPIRDEQLKKALDLFTTPAPDHWFLSTKGHAVLTESAGTTKAKMRAHLDSIYSHTKDWQRAIETFNMEHRARQYILKQAQAAASTSGYVAPFADDQLVNMVHQIDFNTRVHNKLNQKMLKSKNSHLLDYSMAATLIPAKYPIIFQELSRGVRIALEQTRKILGRNQPRLGWFNYEHLYQSRILHDITDSISLDIWDKSKMHKSLALNPEIGIDAGSTLDMLCKIKTVDYHLRTT</sequence>
<keyword evidence="2" id="KW-1185">Reference proteome</keyword>
<gene>
    <name evidence="1" type="ORF">HLV39_02800</name>
</gene>
<accession>A0A851HWM6</accession>
<dbReference type="SUPFAM" id="SSF52402">
    <property type="entry name" value="Adenine nucleotide alpha hydrolases-like"/>
    <property type="match status" value="1"/>
</dbReference>
<proteinExistence type="predicted"/>
<name>A0A851HWM6_9GAMM</name>
<organism evidence="1 2">
    <name type="scientific">Marinobacter adhaerens</name>
    <dbReference type="NCBI Taxonomy" id="1033846"/>
    <lineage>
        <taxon>Bacteria</taxon>
        <taxon>Pseudomonadati</taxon>
        <taxon>Pseudomonadota</taxon>
        <taxon>Gammaproteobacteria</taxon>
        <taxon>Pseudomonadales</taxon>
        <taxon>Marinobacteraceae</taxon>
        <taxon>Marinobacter</taxon>
    </lineage>
</organism>
<dbReference type="AlphaFoldDB" id="A0A851HWM6"/>
<evidence type="ECO:0008006" key="3">
    <source>
        <dbReference type="Google" id="ProtNLM"/>
    </source>
</evidence>
<protein>
    <recommendedName>
        <fullName evidence="3">Asparagine synthetase domain-containing protein</fullName>
    </recommendedName>
</protein>
<evidence type="ECO:0000313" key="1">
    <source>
        <dbReference type="EMBL" id="NWN90428.1"/>
    </source>
</evidence>
<evidence type="ECO:0000313" key="2">
    <source>
        <dbReference type="Proteomes" id="UP000536442"/>
    </source>
</evidence>
<comment type="caution">
    <text evidence="1">The sequence shown here is derived from an EMBL/GenBank/DDBJ whole genome shotgun (WGS) entry which is preliminary data.</text>
</comment>
<dbReference type="Proteomes" id="UP000536442">
    <property type="component" value="Unassembled WGS sequence"/>
</dbReference>
<reference evidence="1 2" key="1">
    <citation type="submission" date="2020-03" db="EMBL/GenBank/DDBJ databases">
        <title>Metagenomic, metatranscriptomic, and metabolomic analyses revealed the key microbes and metabolic features during the fermentation of ganjang, Korean traditional soy sauce.</title>
        <authorList>
            <person name="Chun B.H."/>
            <person name="Jeon C.O."/>
        </authorList>
    </citation>
    <scope>NUCLEOTIDE SEQUENCE [LARGE SCALE GENOMIC DNA]</scope>
    <source>
        <strain evidence="1 2">KG14</strain>
    </source>
</reference>